<evidence type="ECO:0000313" key="1">
    <source>
        <dbReference type="EMBL" id="QQX50596.1"/>
    </source>
</evidence>
<gene>
    <name evidence="1" type="ORF">HG562_01380</name>
</gene>
<dbReference type="Pfam" id="PF12033">
    <property type="entry name" value="DUF3519"/>
    <property type="match status" value="1"/>
</dbReference>
<protein>
    <submittedName>
        <fullName evidence="1">DUF3519 domain-containing protein</fullName>
    </submittedName>
</protein>
<dbReference type="Proteomes" id="UP000595660">
    <property type="component" value="Chromosome"/>
</dbReference>
<name>A0AAE7P5Z8_HELPX</name>
<organism evidence="1 2">
    <name type="scientific">Helicobacter pylori</name>
    <name type="common">Campylobacter pylori</name>
    <dbReference type="NCBI Taxonomy" id="210"/>
    <lineage>
        <taxon>Bacteria</taxon>
        <taxon>Pseudomonadati</taxon>
        <taxon>Campylobacterota</taxon>
        <taxon>Epsilonproteobacteria</taxon>
        <taxon>Campylobacterales</taxon>
        <taxon>Helicobacteraceae</taxon>
        <taxon>Helicobacter</taxon>
    </lineage>
</organism>
<dbReference type="EMBL" id="CP051505">
    <property type="protein sequence ID" value="QQX50596.1"/>
    <property type="molecule type" value="Genomic_DNA"/>
</dbReference>
<sequence>MRVGLNDKWDNQKLENKWVISSYEIYNSEGEPPSLLMAQLQGVGLGTPKLTEPNLTTNALKNQESYKMVFMP</sequence>
<proteinExistence type="predicted"/>
<reference evidence="1 2" key="1">
    <citation type="journal article" date="2020" name="Front. Microbiol.">
        <title>Identification of New Helicobacter pylori Subpopulations in Native Americans and Mestizos From Peru.</title>
        <authorList>
            <person name="Gutierrez-Escobar A.J."/>
            <person name="Velapatino B."/>
            <person name="Borda V."/>
            <person name="Rabkin C.S."/>
            <person name="Tarazona-Santos E."/>
            <person name="Cabrera L."/>
            <person name="Cok J."/>
            <person name="Hooper C.C."/>
            <person name="Jahuira-Arias H."/>
            <person name="Herrera P."/>
            <person name="Noureen M."/>
            <person name="Wang D."/>
            <person name="Romero-Gallo J."/>
            <person name="Tran B."/>
            <person name="Peek R.M. Jr"/>
            <person name="Berg D.E."/>
            <person name="Gilman R.H."/>
            <person name="Camargo M.C."/>
        </authorList>
    </citation>
    <scope>NUCLEOTIDE SEQUENCE [LARGE SCALE GENOMIC DNA]</scope>
    <source>
        <strain evidence="1 2">SHIM-010</strain>
    </source>
</reference>
<dbReference type="AlphaFoldDB" id="A0AAE7P5Z8"/>
<evidence type="ECO:0000313" key="2">
    <source>
        <dbReference type="Proteomes" id="UP000595660"/>
    </source>
</evidence>
<dbReference type="InterPro" id="IPR021907">
    <property type="entry name" value="DUF3519"/>
</dbReference>
<accession>A0AAE7P5Z8</accession>